<dbReference type="Proteomes" id="UP000049983">
    <property type="component" value="Unassembled WGS sequence"/>
</dbReference>
<gene>
    <name evidence="2" type="ORF">LA5096_02661</name>
</gene>
<dbReference type="EMBL" id="CXWC01000010">
    <property type="protein sequence ID" value="CTQ70781.1"/>
    <property type="molecule type" value="Genomic_DNA"/>
</dbReference>
<evidence type="ECO:0000313" key="3">
    <source>
        <dbReference type="Proteomes" id="UP000049983"/>
    </source>
</evidence>
<proteinExistence type="predicted"/>
<name>A0A0M7A847_9HYPH</name>
<dbReference type="AlphaFoldDB" id="A0A0M7A847"/>
<evidence type="ECO:0000313" key="2">
    <source>
        <dbReference type="EMBL" id="CTQ70781.1"/>
    </source>
</evidence>
<keyword evidence="3" id="KW-1185">Reference proteome</keyword>
<sequence>MRTVLLRDDPSGRNLTRRLTDKVAGSLGA</sequence>
<accession>A0A0M7A847</accession>
<evidence type="ECO:0000256" key="1">
    <source>
        <dbReference type="SAM" id="MobiDB-lite"/>
    </source>
</evidence>
<dbReference type="STRING" id="311410.LA5095_01406"/>
<organism evidence="2 3">
    <name type="scientific">Roseibium album</name>
    <dbReference type="NCBI Taxonomy" id="311410"/>
    <lineage>
        <taxon>Bacteria</taxon>
        <taxon>Pseudomonadati</taxon>
        <taxon>Pseudomonadota</taxon>
        <taxon>Alphaproteobacteria</taxon>
        <taxon>Hyphomicrobiales</taxon>
        <taxon>Stappiaceae</taxon>
        <taxon>Roseibium</taxon>
    </lineage>
</organism>
<feature type="compositionally biased region" description="Basic and acidic residues" evidence="1">
    <location>
        <begin position="1"/>
        <end position="11"/>
    </location>
</feature>
<reference evidence="3" key="1">
    <citation type="submission" date="2015-07" db="EMBL/GenBank/DDBJ databases">
        <authorList>
            <person name="Rodrigo-Torres Lidia"/>
            <person name="Arahal R.David."/>
        </authorList>
    </citation>
    <scope>NUCLEOTIDE SEQUENCE [LARGE SCALE GENOMIC DNA]</scope>
    <source>
        <strain evidence="3">CECT 5096</strain>
    </source>
</reference>
<feature type="region of interest" description="Disordered" evidence="1">
    <location>
        <begin position="1"/>
        <end position="29"/>
    </location>
</feature>
<protein>
    <submittedName>
        <fullName evidence="2">Uncharacterized protein</fullName>
    </submittedName>
</protein>